<dbReference type="RefSeq" id="WP_015738586.1">
    <property type="nucleotide sequence ID" value="NC_013385.1"/>
</dbReference>
<dbReference type="STRING" id="429009.Adeg_0560"/>
<dbReference type="PANTHER" id="PTHR43582">
    <property type="entry name" value="LINEARMYCIN RESISTANCE ATP-BINDING PROTEIN LNRL"/>
    <property type="match status" value="1"/>
</dbReference>
<evidence type="ECO:0000259" key="9">
    <source>
        <dbReference type="PROSITE" id="PS50893"/>
    </source>
</evidence>
<evidence type="ECO:0000313" key="11">
    <source>
        <dbReference type="Proteomes" id="UP000002620"/>
    </source>
</evidence>
<evidence type="ECO:0000313" key="10">
    <source>
        <dbReference type="EMBL" id="ACX51708.1"/>
    </source>
</evidence>
<protein>
    <submittedName>
        <fullName evidence="10">Daunorubicin resistance ABC transporter ATPase subunit</fullName>
    </submittedName>
</protein>
<dbReference type="PROSITE" id="PS50893">
    <property type="entry name" value="ABC_TRANSPORTER_2"/>
    <property type="match status" value="1"/>
</dbReference>
<comment type="subcellular location">
    <subcellularLocation>
        <location evidence="1">Cell membrane</location>
        <topology evidence="1">Peripheral membrane protein</topology>
        <orientation evidence="1">Cytoplasmic side</orientation>
    </subcellularLocation>
</comment>
<sequence>MAPVIEVENLVKDYGKVRAVDGVSFQVEEGEIFGFLGPNGAGKSTTIKILCTLLKPTGGKARIAGYDVEKEPDQVRKQIGIVFQDNSLDDRLTAAENLYLHGLLYGLPRKVINRRIEEMLEMVDLATWKKEVVRNFSGGMRRRLEIARGLMHSPRVLFLDEPTIGLDPQTRAAIWDYIHRLRREEKITIFMTTHYMEEAENCDRIAIIDFGRIKALDTPERLKQQLGGDVITLVPANGADLGPILTKLYGLEVKPTSEGLCFRVKDGASFIPRLAAELGERIKSIHLRRPTLDDVFLSLTGRAIREEKASATERLRYSPHRRRH</sequence>
<dbReference type="InterPro" id="IPR005894">
    <property type="entry name" value="DrrA"/>
</dbReference>
<evidence type="ECO:0000256" key="7">
    <source>
        <dbReference type="ARBA" id="ARBA00023136"/>
    </source>
</evidence>
<evidence type="ECO:0000256" key="6">
    <source>
        <dbReference type="ARBA" id="ARBA00022967"/>
    </source>
</evidence>
<keyword evidence="2" id="KW-0813">Transport</keyword>
<evidence type="ECO:0000256" key="4">
    <source>
        <dbReference type="ARBA" id="ARBA00022741"/>
    </source>
</evidence>
<reference evidence="10 11" key="1">
    <citation type="submission" date="2009-10" db="EMBL/GenBank/DDBJ databases">
        <title>Complete sequence of chromosome of Ammonifex degensii KC4.</title>
        <authorList>
            <consortium name="US DOE Joint Genome Institute"/>
            <person name="Kerfeld C."/>
            <person name="Goodner B."/>
            <person name="Huber H."/>
            <person name="Stetter K."/>
            <person name="Lucas S."/>
            <person name="Copeland A."/>
            <person name="Lapidus A."/>
            <person name="Glavina del Rio T."/>
            <person name="Dalin E."/>
            <person name="Tice H."/>
            <person name="Bruce D."/>
            <person name="Goodwin L."/>
            <person name="Pitluck S."/>
            <person name="Saunders E."/>
            <person name="Brettin T."/>
            <person name="Detter J.C."/>
            <person name="Han C."/>
            <person name="Larimer F."/>
            <person name="Land M."/>
            <person name="Hauser L."/>
            <person name="Kyrpides N."/>
            <person name="Ovchinnikova G."/>
            <person name="Richardson P."/>
        </authorList>
    </citation>
    <scope>NUCLEOTIDE SEQUENCE [LARGE SCALE GENOMIC DNA]</scope>
    <source>
        <strain evidence="11">DSM 10501 / KC4</strain>
    </source>
</reference>
<dbReference type="AlphaFoldDB" id="C9RBT1"/>
<keyword evidence="7" id="KW-0472">Membrane</keyword>
<dbReference type="Gene3D" id="3.40.50.300">
    <property type="entry name" value="P-loop containing nucleotide triphosphate hydrolases"/>
    <property type="match status" value="1"/>
</dbReference>
<dbReference type="GO" id="GO:0043215">
    <property type="term" value="P:daunorubicin transport"/>
    <property type="evidence" value="ECO:0007669"/>
    <property type="project" value="InterPro"/>
</dbReference>
<keyword evidence="3" id="KW-1003">Cell membrane</keyword>
<dbReference type="SMART" id="SM00382">
    <property type="entry name" value="AAA"/>
    <property type="match status" value="1"/>
</dbReference>
<organism evidence="10 11">
    <name type="scientific">Ammonifex degensii (strain DSM 10501 / KC4)</name>
    <dbReference type="NCBI Taxonomy" id="429009"/>
    <lineage>
        <taxon>Bacteria</taxon>
        <taxon>Bacillati</taxon>
        <taxon>Bacillota</taxon>
        <taxon>Clostridia</taxon>
        <taxon>Thermoanaerobacterales</taxon>
        <taxon>Thermoanaerobacteraceae</taxon>
        <taxon>Ammonifex</taxon>
    </lineage>
</organism>
<keyword evidence="6" id="KW-1278">Translocase</keyword>
<dbReference type="PROSITE" id="PS00211">
    <property type="entry name" value="ABC_TRANSPORTER_1"/>
    <property type="match status" value="1"/>
</dbReference>
<dbReference type="InterPro" id="IPR027417">
    <property type="entry name" value="P-loop_NTPase"/>
</dbReference>
<dbReference type="GO" id="GO:0005886">
    <property type="term" value="C:plasma membrane"/>
    <property type="evidence" value="ECO:0007669"/>
    <property type="project" value="UniProtKB-SubCell"/>
</dbReference>
<dbReference type="FunFam" id="3.40.50.300:FF:000589">
    <property type="entry name" value="ABC transporter, ATP-binding subunit"/>
    <property type="match status" value="1"/>
</dbReference>
<dbReference type="Proteomes" id="UP000002620">
    <property type="component" value="Chromosome"/>
</dbReference>
<dbReference type="GO" id="GO:1900753">
    <property type="term" value="P:doxorubicin transport"/>
    <property type="evidence" value="ECO:0007669"/>
    <property type="project" value="InterPro"/>
</dbReference>
<dbReference type="NCBIfam" id="TIGR01188">
    <property type="entry name" value="drrA"/>
    <property type="match status" value="1"/>
</dbReference>
<evidence type="ECO:0000256" key="3">
    <source>
        <dbReference type="ARBA" id="ARBA00022475"/>
    </source>
</evidence>
<dbReference type="InterPro" id="IPR017871">
    <property type="entry name" value="ABC_transporter-like_CS"/>
</dbReference>
<dbReference type="InterPro" id="IPR025302">
    <property type="entry name" value="DrrA1/2-like_C"/>
</dbReference>
<keyword evidence="4" id="KW-0547">Nucleotide-binding</keyword>
<accession>C9RBT1</accession>
<name>C9RBT1_AMMDK</name>
<dbReference type="InterPro" id="IPR003593">
    <property type="entry name" value="AAA+_ATPase"/>
</dbReference>
<dbReference type="eggNOG" id="COG1131">
    <property type="taxonomic scope" value="Bacteria"/>
</dbReference>
<dbReference type="EMBL" id="CP001785">
    <property type="protein sequence ID" value="ACX51708.1"/>
    <property type="molecule type" value="Genomic_DNA"/>
</dbReference>
<dbReference type="Pfam" id="PF00005">
    <property type="entry name" value="ABC_tran"/>
    <property type="match status" value="1"/>
</dbReference>
<comment type="similarity">
    <text evidence="8">Belongs to the ABC transporter superfamily. Drug exporter-1 (DrugE1) (TC 3.A.1.105) family.</text>
</comment>
<evidence type="ECO:0000256" key="5">
    <source>
        <dbReference type="ARBA" id="ARBA00022840"/>
    </source>
</evidence>
<proteinExistence type="inferred from homology"/>
<dbReference type="KEGG" id="adg:Adeg_0560"/>
<dbReference type="GO" id="GO:0005524">
    <property type="term" value="F:ATP binding"/>
    <property type="evidence" value="ECO:0007669"/>
    <property type="project" value="UniProtKB-KW"/>
</dbReference>
<dbReference type="InterPro" id="IPR003439">
    <property type="entry name" value="ABC_transporter-like_ATP-bd"/>
</dbReference>
<feature type="domain" description="ABC transporter" evidence="9">
    <location>
        <begin position="5"/>
        <end position="235"/>
    </location>
</feature>
<evidence type="ECO:0000256" key="2">
    <source>
        <dbReference type="ARBA" id="ARBA00022448"/>
    </source>
</evidence>
<keyword evidence="5" id="KW-0067">ATP-binding</keyword>
<dbReference type="HOGENOM" id="CLU_000604_1_2_9"/>
<keyword evidence="11" id="KW-1185">Reference proteome</keyword>
<dbReference type="GO" id="GO:0016887">
    <property type="term" value="F:ATP hydrolysis activity"/>
    <property type="evidence" value="ECO:0007669"/>
    <property type="project" value="InterPro"/>
</dbReference>
<gene>
    <name evidence="10" type="ordered locus">Adeg_0560</name>
</gene>
<dbReference type="PANTHER" id="PTHR43582:SF4">
    <property type="entry name" value="ANTIBIOTIC RESISTANCE ABC TRANSPORTER ATP-BINDING PROTEIN"/>
    <property type="match status" value="1"/>
</dbReference>
<evidence type="ECO:0000256" key="8">
    <source>
        <dbReference type="ARBA" id="ARBA00049985"/>
    </source>
</evidence>
<dbReference type="OrthoDB" id="9804819at2"/>
<evidence type="ECO:0000256" key="1">
    <source>
        <dbReference type="ARBA" id="ARBA00004413"/>
    </source>
</evidence>
<dbReference type="Pfam" id="PF13732">
    <property type="entry name" value="DrrA1-3_C"/>
    <property type="match status" value="1"/>
</dbReference>
<dbReference type="SUPFAM" id="SSF52540">
    <property type="entry name" value="P-loop containing nucleoside triphosphate hydrolases"/>
    <property type="match status" value="1"/>
</dbReference>